<comment type="caution">
    <text evidence="5">The sequence shown here is derived from an EMBL/GenBank/DDBJ whole genome shotgun (WGS) entry which is preliminary data.</text>
</comment>
<keyword evidence="6" id="KW-1185">Reference proteome</keyword>
<evidence type="ECO:0000313" key="6">
    <source>
        <dbReference type="Proteomes" id="UP000606274"/>
    </source>
</evidence>
<dbReference type="Pfam" id="PF09738">
    <property type="entry name" value="LRRFIP"/>
    <property type="match status" value="2"/>
</dbReference>
<name>A0A8T0B9Z4_SILME</name>
<dbReference type="EMBL" id="JABFDY010000009">
    <property type="protein sequence ID" value="KAF7703439.1"/>
    <property type="molecule type" value="Genomic_DNA"/>
</dbReference>
<evidence type="ECO:0000256" key="2">
    <source>
        <dbReference type="ARBA" id="ARBA00023054"/>
    </source>
</evidence>
<dbReference type="Pfam" id="PF22775">
    <property type="entry name" value="GA_3"/>
    <property type="match status" value="1"/>
</dbReference>
<feature type="coiled-coil region" evidence="3">
    <location>
        <begin position="79"/>
        <end position="141"/>
    </location>
</feature>
<reference evidence="5" key="1">
    <citation type="submission" date="2020-08" db="EMBL/GenBank/DDBJ databases">
        <title>Chromosome-level assembly of Southern catfish (Silurus meridionalis) provides insights into visual adaptation to the nocturnal and benthic lifestyles.</title>
        <authorList>
            <person name="Zhang Y."/>
            <person name="Wang D."/>
            <person name="Peng Z."/>
        </authorList>
    </citation>
    <scope>NUCLEOTIDE SEQUENCE</scope>
    <source>
        <strain evidence="5">SWU-2019-XX</strain>
        <tissue evidence="5">Muscle</tissue>
    </source>
</reference>
<feature type="coiled-coil region" evidence="3">
    <location>
        <begin position="167"/>
        <end position="472"/>
    </location>
</feature>
<organism evidence="5 6">
    <name type="scientific">Silurus meridionalis</name>
    <name type="common">Southern catfish</name>
    <name type="synonym">Silurus soldatovi meridionalis</name>
    <dbReference type="NCBI Taxonomy" id="175797"/>
    <lineage>
        <taxon>Eukaryota</taxon>
        <taxon>Metazoa</taxon>
        <taxon>Chordata</taxon>
        <taxon>Craniata</taxon>
        <taxon>Vertebrata</taxon>
        <taxon>Euteleostomi</taxon>
        <taxon>Actinopterygii</taxon>
        <taxon>Neopterygii</taxon>
        <taxon>Teleostei</taxon>
        <taxon>Ostariophysi</taxon>
        <taxon>Siluriformes</taxon>
        <taxon>Siluridae</taxon>
        <taxon>Silurus</taxon>
    </lineage>
</organism>
<dbReference type="Proteomes" id="UP000606274">
    <property type="component" value="Unassembled WGS sequence"/>
</dbReference>
<evidence type="ECO:0000256" key="3">
    <source>
        <dbReference type="SAM" id="Coils"/>
    </source>
</evidence>
<dbReference type="PANTHER" id="PTHR19212:SF5">
    <property type="entry name" value="LEUCINE-RICH REPEAT FLIGHTLESS-INTERACTING PROTEIN 1"/>
    <property type="match status" value="1"/>
</dbReference>
<protein>
    <recommendedName>
        <fullName evidence="4">Minor extracellular protease Epr GA-like domain-containing protein</fullName>
    </recommendedName>
</protein>
<dbReference type="GO" id="GO:0000978">
    <property type="term" value="F:RNA polymerase II cis-regulatory region sequence-specific DNA binding"/>
    <property type="evidence" value="ECO:0007669"/>
    <property type="project" value="TreeGrafter"/>
</dbReference>
<evidence type="ECO:0000313" key="5">
    <source>
        <dbReference type="EMBL" id="KAF7703439.1"/>
    </source>
</evidence>
<gene>
    <name evidence="5" type="ORF">HF521_022446</name>
</gene>
<dbReference type="Gene3D" id="1.20.5.4090">
    <property type="match status" value="5"/>
</dbReference>
<evidence type="ECO:0000256" key="1">
    <source>
        <dbReference type="ARBA" id="ARBA00008275"/>
    </source>
</evidence>
<dbReference type="GO" id="GO:0000981">
    <property type="term" value="F:DNA-binding transcription factor activity, RNA polymerase II-specific"/>
    <property type="evidence" value="ECO:0007669"/>
    <property type="project" value="TreeGrafter"/>
</dbReference>
<dbReference type="PANTHER" id="PTHR19212">
    <property type="entry name" value="LEUCINE RICH REPEAT IN FLII INTERACTING PROTEIN"/>
    <property type="match status" value="1"/>
</dbReference>
<dbReference type="InterPro" id="IPR019139">
    <property type="entry name" value="LRRFIP1/2"/>
</dbReference>
<feature type="coiled-coil region" evidence="3">
    <location>
        <begin position="501"/>
        <end position="528"/>
    </location>
</feature>
<proteinExistence type="inferred from homology"/>
<evidence type="ECO:0000259" key="4">
    <source>
        <dbReference type="Pfam" id="PF22775"/>
    </source>
</evidence>
<feature type="domain" description="Minor extracellular protease Epr GA-like" evidence="4">
    <location>
        <begin position="74"/>
        <end position="114"/>
    </location>
</feature>
<comment type="similarity">
    <text evidence="1">Belongs to the LRRFIP family.</text>
</comment>
<dbReference type="AlphaFoldDB" id="A0A8T0B9Z4"/>
<sequence>MKLMEPFGAAIADLTLRPLLFTGVTAASAGIFCYLFKRGDGKKPTADPQDKTPPEAVCDQATELSLLQPKEVPQYQISMAEAEKKHQNAVESITQMESEKSALQDQIETLQKTVLEMGNLLKESNTNCNNLKNERERELESHNLLKIKCKEMEESVAHKEELLKVSLAEAEEKHQNAVEIITQLEVEKSALQGKIETLENTVQKMSIQLIDSCMECDDLTNECEQERESHSLLQDEYEEMKKTLINKEKLLKVSLAEAEEKHQNAVESITQLEVEKSALQDKIETLENTALYLKVQLTDSCMECYDLTNECEQERESHSLLQDEYEEMKKTLINKEELLKVSLAEAEEKHQNAVESITQLEVEKSALQDKIETLENTVQEMSIQLIDSCMECDDLTNECEQERESHSLLQDEYEEMKKTLINKEELLKVSLAEAEEKHQNAVESITQLEVDKSALQDKIETLKNTVHEIRNQLIDSCMECDKLKNERDQEQESYSLLQVSLTNVKEKQQKAAETIAQLKEERTDLTIREPAQ</sequence>
<keyword evidence="2 3" id="KW-0175">Coiled coil</keyword>
<dbReference type="InterPro" id="IPR054725">
    <property type="entry name" value="Epr_GA-like"/>
</dbReference>
<accession>A0A8T0B9Z4</accession>